<evidence type="ECO:0000313" key="2">
    <source>
        <dbReference type="EMBL" id="KAG8458797.1"/>
    </source>
</evidence>
<keyword evidence="3" id="KW-1185">Reference proteome</keyword>
<protein>
    <submittedName>
        <fullName evidence="2">Uncharacterized protein</fullName>
    </submittedName>
</protein>
<accession>A0A8J6C1G4</accession>
<dbReference type="EMBL" id="JAGTXO010000047">
    <property type="protein sequence ID" value="KAG8458797.1"/>
    <property type="molecule type" value="Genomic_DNA"/>
</dbReference>
<dbReference type="OrthoDB" id="10263919at2759"/>
<evidence type="ECO:0000313" key="3">
    <source>
        <dbReference type="Proteomes" id="UP000751190"/>
    </source>
</evidence>
<name>A0A8J6C1G4_DIALT</name>
<dbReference type="Proteomes" id="UP000751190">
    <property type="component" value="Unassembled WGS sequence"/>
</dbReference>
<organism evidence="2 3">
    <name type="scientific">Diacronema lutheri</name>
    <name type="common">Unicellular marine alga</name>
    <name type="synonym">Monochrysis lutheri</name>
    <dbReference type="NCBI Taxonomy" id="2081491"/>
    <lineage>
        <taxon>Eukaryota</taxon>
        <taxon>Haptista</taxon>
        <taxon>Haptophyta</taxon>
        <taxon>Pavlovophyceae</taxon>
        <taxon>Pavlovales</taxon>
        <taxon>Pavlovaceae</taxon>
        <taxon>Diacronema</taxon>
    </lineage>
</organism>
<dbReference type="AlphaFoldDB" id="A0A8J6C1G4"/>
<comment type="caution">
    <text evidence="2">The sequence shown here is derived from an EMBL/GenBank/DDBJ whole genome shotgun (WGS) entry which is preliminary data.</text>
</comment>
<feature type="region of interest" description="Disordered" evidence="1">
    <location>
        <begin position="252"/>
        <end position="287"/>
    </location>
</feature>
<feature type="compositionally biased region" description="Gly residues" evidence="1">
    <location>
        <begin position="257"/>
        <end position="268"/>
    </location>
</feature>
<reference evidence="2" key="1">
    <citation type="submission" date="2021-05" db="EMBL/GenBank/DDBJ databases">
        <title>The genome of the haptophyte Pavlova lutheri (Diacronema luteri, Pavlovales) - a model for lipid biosynthesis in eukaryotic algae.</title>
        <authorList>
            <person name="Hulatt C.J."/>
            <person name="Posewitz M.C."/>
        </authorList>
    </citation>
    <scope>NUCLEOTIDE SEQUENCE</scope>
    <source>
        <strain evidence="2">NIVA-4/92</strain>
    </source>
</reference>
<evidence type="ECO:0000256" key="1">
    <source>
        <dbReference type="SAM" id="MobiDB-lite"/>
    </source>
</evidence>
<sequence>MEGDVGKVDVVLMRSNSGNQILDIDFGAAEAAIMAASRGQGGHQLQHAQPHLSQAAHPYAGAQYMQPMQAGCVMGGMFHAGALGMPPQMQQQLGGMQAPGSSMAVPMAMRKLKIVEHHVHRIDTHTKDNGEPEEELVVSNLRHFTLKVAVVDSNEMPILDTELPLQATLLYENGLPVKQLSNSEPLLAGEPEVVALQGSAVFKLRITSLSSHRDKQRFRIQIAPHNPLVRQHEPSLTIVTDPMKSVTKLAHRSSAKEGGGAAGAGGPAAGVPHPFGPGANGPDGGMQIDAGAYEAMVATLKQHSEQIGQLQEMHTLILKQLQDLNSLVRGLVTGPTVAPPPGPDES</sequence>
<proteinExistence type="predicted"/>
<gene>
    <name evidence="2" type="ORF">KFE25_005224</name>
</gene>